<accession>A0A9N7W0H3</accession>
<name>A0A9N7W0H3_PLEPL</name>
<gene>
    <name evidence="2" type="ORF">PLEPLA_LOCUS46407</name>
</gene>
<dbReference type="Proteomes" id="UP001153269">
    <property type="component" value="Unassembled WGS sequence"/>
</dbReference>
<proteinExistence type="predicted"/>
<keyword evidence="3" id="KW-1185">Reference proteome</keyword>
<evidence type="ECO:0000313" key="2">
    <source>
        <dbReference type="EMBL" id="CAB1458577.1"/>
    </source>
</evidence>
<evidence type="ECO:0000313" key="3">
    <source>
        <dbReference type="Proteomes" id="UP001153269"/>
    </source>
</evidence>
<dbReference type="EMBL" id="CADEAL010004393">
    <property type="protein sequence ID" value="CAB1458577.1"/>
    <property type="molecule type" value="Genomic_DNA"/>
</dbReference>
<feature type="region of interest" description="Disordered" evidence="1">
    <location>
        <begin position="25"/>
        <end position="51"/>
    </location>
</feature>
<reference evidence="2" key="1">
    <citation type="submission" date="2020-03" db="EMBL/GenBank/DDBJ databases">
        <authorList>
            <person name="Weist P."/>
        </authorList>
    </citation>
    <scope>NUCLEOTIDE SEQUENCE</scope>
</reference>
<dbReference type="AlphaFoldDB" id="A0A9N7W0H3"/>
<evidence type="ECO:0000256" key="1">
    <source>
        <dbReference type="SAM" id="MobiDB-lite"/>
    </source>
</evidence>
<sequence>MRGLDQSELAAWTAHQAAVRINTCESRPEERRAPAAVRSRPAARREHAPRADTLRCESCRFTAERRRDLRHRHGLDTSTQIYIQPKNKACVLKG</sequence>
<protein>
    <submittedName>
        <fullName evidence="2">Uncharacterized protein</fullName>
    </submittedName>
</protein>
<organism evidence="2 3">
    <name type="scientific">Pleuronectes platessa</name>
    <name type="common">European plaice</name>
    <dbReference type="NCBI Taxonomy" id="8262"/>
    <lineage>
        <taxon>Eukaryota</taxon>
        <taxon>Metazoa</taxon>
        <taxon>Chordata</taxon>
        <taxon>Craniata</taxon>
        <taxon>Vertebrata</taxon>
        <taxon>Euteleostomi</taxon>
        <taxon>Actinopterygii</taxon>
        <taxon>Neopterygii</taxon>
        <taxon>Teleostei</taxon>
        <taxon>Neoteleostei</taxon>
        <taxon>Acanthomorphata</taxon>
        <taxon>Carangaria</taxon>
        <taxon>Pleuronectiformes</taxon>
        <taxon>Pleuronectoidei</taxon>
        <taxon>Pleuronectidae</taxon>
        <taxon>Pleuronectes</taxon>
    </lineage>
</organism>
<comment type="caution">
    <text evidence="2">The sequence shown here is derived from an EMBL/GenBank/DDBJ whole genome shotgun (WGS) entry which is preliminary data.</text>
</comment>